<sequence>MTKTAWNVDKVSLKAKRASISFVKTIFKYLAILVMGFTGGVFAPLFLSRYVGAQVTEVADAFSIANTYIIFTTLFFVGVTVIMAALGYVITQQLALSKGEHERQALNDIGVKLSKDEQVGIELINQLLTNPDVLRHIEAQMGDKVEQVVRERSAAAERKSERLAQQAGEAQQEAEQLNGFFNS</sequence>
<evidence type="ECO:0000256" key="2">
    <source>
        <dbReference type="SAM" id="Phobius"/>
    </source>
</evidence>
<protein>
    <submittedName>
        <fullName evidence="3">Uncharacterized protein</fullName>
    </submittedName>
</protein>
<keyword evidence="2" id="KW-0472">Membrane</keyword>
<feature type="transmembrane region" description="Helical" evidence="2">
    <location>
        <begin position="26"/>
        <end position="47"/>
    </location>
</feature>
<keyword evidence="4" id="KW-1185">Reference proteome</keyword>
<dbReference type="EMBL" id="CP114976">
    <property type="protein sequence ID" value="WBE24760.1"/>
    <property type="molecule type" value="Genomic_DNA"/>
</dbReference>
<dbReference type="Proteomes" id="UP001212189">
    <property type="component" value="Chromosome"/>
</dbReference>
<organism evidence="3 4">
    <name type="scientific">Denitrificimonas caeni</name>
    <dbReference type="NCBI Taxonomy" id="521720"/>
    <lineage>
        <taxon>Bacteria</taxon>
        <taxon>Pseudomonadati</taxon>
        <taxon>Pseudomonadota</taxon>
        <taxon>Gammaproteobacteria</taxon>
        <taxon>Pseudomonadales</taxon>
        <taxon>Pseudomonadaceae</taxon>
        <taxon>Denitrificimonas</taxon>
    </lineage>
</organism>
<dbReference type="AlphaFoldDB" id="A0AAF0AIT9"/>
<reference evidence="3 4" key="1">
    <citation type="submission" date="2022-12" db="EMBL/GenBank/DDBJ databases">
        <title>Coexistence and Characterization of a Novel Tigecycline Resistance gene tet(X) variant and blaNDM-1 in a Pseudomonas caeni Isolate of Chicken Origin.</title>
        <authorList>
            <person name="Lu X."/>
            <person name="Zhang L."/>
            <person name="Li R."/>
            <person name="Wang Z."/>
        </authorList>
    </citation>
    <scope>NUCLEOTIDE SEQUENCE [LARGE SCALE GENOMIC DNA]</scope>
    <source>
        <strain evidence="3 4">CE14</strain>
    </source>
</reference>
<feature type="transmembrane region" description="Helical" evidence="2">
    <location>
        <begin position="67"/>
        <end position="90"/>
    </location>
</feature>
<evidence type="ECO:0000313" key="4">
    <source>
        <dbReference type="Proteomes" id="UP001212189"/>
    </source>
</evidence>
<name>A0AAF0AIT9_9GAMM</name>
<accession>A0AAF0AIT9</accession>
<keyword evidence="2" id="KW-1133">Transmembrane helix</keyword>
<dbReference type="RefSeq" id="WP_269817704.1">
    <property type="nucleotide sequence ID" value="NZ_CP114976.1"/>
</dbReference>
<dbReference type="KEGG" id="dce:O6P33_10350"/>
<evidence type="ECO:0000313" key="3">
    <source>
        <dbReference type="EMBL" id="WBE24760.1"/>
    </source>
</evidence>
<feature type="region of interest" description="Disordered" evidence="1">
    <location>
        <begin position="159"/>
        <end position="183"/>
    </location>
</feature>
<gene>
    <name evidence="3" type="ORF">O6P33_10350</name>
</gene>
<feature type="compositionally biased region" description="Low complexity" evidence="1">
    <location>
        <begin position="164"/>
        <end position="176"/>
    </location>
</feature>
<proteinExistence type="predicted"/>
<evidence type="ECO:0000256" key="1">
    <source>
        <dbReference type="SAM" id="MobiDB-lite"/>
    </source>
</evidence>
<keyword evidence="2" id="KW-0812">Transmembrane</keyword>